<keyword evidence="5" id="KW-1185">Reference proteome</keyword>
<feature type="region of interest" description="Disordered" evidence="3">
    <location>
        <begin position="177"/>
        <end position="206"/>
    </location>
</feature>
<dbReference type="OMA" id="PSEANGM"/>
<proteinExistence type="predicted"/>
<evidence type="ECO:0000256" key="3">
    <source>
        <dbReference type="SAM" id="MobiDB-lite"/>
    </source>
</evidence>
<dbReference type="InterPro" id="IPR015915">
    <property type="entry name" value="Kelch-typ_b-propeller"/>
</dbReference>
<evidence type="ECO:0000313" key="4">
    <source>
        <dbReference type="EMBL" id="CCD13134.1"/>
    </source>
</evidence>
<dbReference type="AlphaFoldDB" id="F9W7G8"/>
<dbReference type="Pfam" id="PF24681">
    <property type="entry name" value="Kelch_KLHDC2_KLHL20_DRC7"/>
    <property type="match status" value="1"/>
</dbReference>
<keyword evidence="1" id="KW-0880">Kelch repeat</keyword>
<feature type="compositionally biased region" description="Acidic residues" evidence="3">
    <location>
        <begin position="99"/>
        <end position="109"/>
    </location>
</feature>
<dbReference type="Proteomes" id="UP000000702">
    <property type="component" value="Unassembled WGS sequence"/>
</dbReference>
<dbReference type="Gene3D" id="2.120.10.80">
    <property type="entry name" value="Kelch-type beta propeller"/>
    <property type="match status" value="2"/>
</dbReference>
<accession>F9W7G8</accession>
<evidence type="ECO:0000256" key="1">
    <source>
        <dbReference type="ARBA" id="ARBA00022441"/>
    </source>
</evidence>
<dbReference type="EMBL" id="CAEQ01001031">
    <property type="protein sequence ID" value="CCD13134.1"/>
    <property type="molecule type" value="Genomic_DNA"/>
</dbReference>
<evidence type="ECO:0000256" key="2">
    <source>
        <dbReference type="ARBA" id="ARBA00022737"/>
    </source>
</evidence>
<protein>
    <submittedName>
        <fullName evidence="4">WGS project CAEQ00000000 data, annotated contig 16</fullName>
    </submittedName>
</protein>
<comment type="caution">
    <text evidence="4">The sequence shown here is derived from an EMBL/GenBank/DDBJ whole genome shotgun (WGS) entry which is preliminary data.</text>
</comment>
<reference evidence="4 5" key="2">
    <citation type="journal article" date="2012" name="Proc. Natl. Acad. Sci. U.S.A.">
        <title>Antigenic diversity is generated by distinct evolutionary mechanisms in African trypanosome species.</title>
        <authorList>
            <person name="Jackson A.P."/>
            <person name="Berry A."/>
            <person name="Aslett M."/>
            <person name="Allison H.C."/>
            <person name="Burton P."/>
            <person name="Vavrova-Anderson J."/>
            <person name="Brown R."/>
            <person name="Browne H."/>
            <person name="Corton N."/>
            <person name="Hauser H."/>
            <person name="Gamble J."/>
            <person name="Gilderthorp R."/>
            <person name="Marcello L."/>
            <person name="McQuillan J."/>
            <person name="Otto T.D."/>
            <person name="Quail M.A."/>
            <person name="Sanders M.J."/>
            <person name="van Tonder A."/>
            <person name="Ginger M.L."/>
            <person name="Field M.C."/>
            <person name="Barry J.D."/>
            <person name="Hertz-Fowler C."/>
            <person name="Berriman M."/>
        </authorList>
    </citation>
    <scope>NUCLEOTIDE SEQUENCE [LARGE SCALE GENOMIC DNA]</scope>
    <source>
        <strain evidence="4 5">IL3000</strain>
    </source>
</reference>
<name>F9W7G8_TRYCI</name>
<dbReference type="InterPro" id="IPR006652">
    <property type="entry name" value="Kelch_1"/>
</dbReference>
<dbReference type="SUPFAM" id="SSF117281">
    <property type="entry name" value="Kelch motif"/>
    <property type="match status" value="1"/>
</dbReference>
<keyword evidence="2" id="KW-0677">Repeat</keyword>
<organism evidence="4 5">
    <name type="scientific">Trypanosoma congolense (strain IL3000)</name>
    <dbReference type="NCBI Taxonomy" id="1068625"/>
    <lineage>
        <taxon>Eukaryota</taxon>
        <taxon>Discoba</taxon>
        <taxon>Euglenozoa</taxon>
        <taxon>Kinetoplastea</taxon>
        <taxon>Metakinetoplastina</taxon>
        <taxon>Trypanosomatida</taxon>
        <taxon>Trypanosomatidae</taxon>
        <taxon>Trypanosoma</taxon>
        <taxon>Nannomonas</taxon>
    </lineage>
</organism>
<dbReference type="PANTHER" id="PTHR46093:SF18">
    <property type="entry name" value="FIBRONECTIN TYPE-III DOMAIN-CONTAINING PROTEIN"/>
    <property type="match status" value="1"/>
</dbReference>
<gene>
    <name evidence="4" type="ORF">TCIL3000_0_00340</name>
</gene>
<dbReference type="PANTHER" id="PTHR46093">
    <property type="entry name" value="ACYL-COA-BINDING DOMAIN-CONTAINING PROTEIN 5"/>
    <property type="match status" value="1"/>
</dbReference>
<evidence type="ECO:0000313" key="5">
    <source>
        <dbReference type="Proteomes" id="UP000000702"/>
    </source>
</evidence>
<dbReference type="Pfam" id="PF01344">
    <property type="entry name" value="Kelch_1"/>
    <property type="match status" value="1"/>
</dbReference>
<sequence length="515" mass="55645">MPPKRSRGPEGIIDKKVPSILEVRVQPGASVNEPVGVRIGHTSYVNLSSGLLHVIGGCDVASLPEVLLVTQGTKSKTPIPLVETWDVTSRKWLTGKSEEENDSEMEEGQVNETPLADSFLPNDTQGRFSPADTCTTLLSGGPNDIVWPTLAGLQLYWKPIQGDGSIKSKPTLAVSPRGVCINSQGPDEKGKMWPAEGSSTATQSTSTGFTDTAPTVFFVGGWRSSKYSRRSRAIDLCTGAIVPIRGTMSSSASGLACATATVARGKLYVFGGNNGAGCMSHMEKIDLTTYRWMERGTLPKIDLPSTRPHPRSSHVAGLLFDRYIVIYGGRQSNVSADPLRRKSRKGTRKADSGPSHALTIEFEFCNDVAVYDVESERWVITSLLVNHMGPEARYGHAACAVSPSELFIHGGIGVGGKILSDAWILQLEREANGVAVSWIKLKTNESESDQLPCRCLHSLASCGMRRVYISGGLSSKEEGGDVWIVDIDDLCLLVSRASTRRPDRRSQSGRRVTSK</sequence>
<dbReference type="VEuPathDB" id="TriTrypDB:TcIL3000_0_00340"/>
<reference evidence="5" key="1">
    <citation type="submission" date="2011-07" db="EMBL/GenBank/DDBJ databases">
        <title>Divergent evolution of antigenic variation in African trypanosomes.</title>
        <authorList>
            <person name="Jackson A.P."/>
            <person name="Berry A."/>
            <person name="Allison H.C."/>
            <person name="Burton P."/>
            <person name="Anderson J."/>
            <person name="Aslett M."/>
            <person name="Brown R."/>
            <person name="Corton N."/>
            <person name="Harris D."/>
            <person name="Hauser H."/>
            <person name="Gamble J."/>
            <person name="Gilderthorp R."/>
            <person name="McQuillan J."/>
            <person name="Quail M.A."/>
            <person name="Sanders M."/>
            <person name="Van Tonder A."/>
            <person name="Ginger M.L."/>
            <person name="Donelson J.E."/>
            <person name="Field M.C."/>
            <person name="Barry J.D."/>
            <person name="Berriman M."/>
            <person name="Hertz-Fowler C."/>
        </authorList>
    </citation>
    <scope>NUCLEOTIDE SEQUENCE [LARGE SCALE GENOMIC DNA]</scope>
    <source>
        <strain evidence="5">IL3000</strain>
    </source>
</reference>
<feature type="region of interest" description="Disordered" evidence="3">
    <location>
        <begin position="94"/>
        <end position="117"/>
    </location>
</feature>